<evidence type="ECO:0000313" key="3">
    <source>
        <dbReference type="Proteomes" id="UP001295684"/>
    </source>
</evidence>
<evidence type="ECO:0000256" key="1">
    <source>
        <dbReference type="SAM" id="MobiDB-lite"/>
    </source>
</evidence>
<organism evidence="2 3">
    <name type="scientific">Euplotes crassus</name>
    <dbReference type="NCBI Taxonomy" id="5936"/>
    <lineage>
        <taxon>Eukaryota</taxon>
        <taxon>Sar</taxon>
        <taxon>Alveolata</taxon>
        <taxon>Ciliophora</taxon>
        <taxon>Intramacronucleata</taxon>
        <taxon>Spirotrichea</taxon>
        <taxon>Hypotrichia</taxon>
        <taxon>Euplotida</taxon>
        <taxon>Euplotidae</taxon>
        <taxon>Moneuplotes</taxon>
    </lineage>
</organism>
<accession>A0AAD2D2P2</accession>
<reference evidence="2" key="1">
    <citation type="submission" date="2023-07" db="EMBL/GenBank/DDBJ databases">
        <authorList>
            <consortium name="AG Swart"/>
            <person name="Singh M."/>
            <person name="Singh A."/>
            <person name="Seah K."/>
            <person name="Emmerich C."/>
        </authorList>
    </citation>
    <scope>NUCLEOTIDE SEQUENCE</scope>
    <source>
        <strain evidence="2">DP1</strain>
    </source>
</reference>
<proteinExistence type="predicted"/>
<protein>
    <submittedName>
        <fullName evidence="2">Uncharacterized protein</fullName>
    </submittedName>
</protein>
<comment type="caution">
    <text evidence="2">The sequence shown here is derived from an EMBL/GenBank/DDBJ whole genome shotgun (WGS) entry which is preliminary data.</text>
</comment>
<dbReference type="Proteomes" id="UP001295684">
    <property type="component" value="Unassembled WGS sequence"/>
</dbReference>
<feature type="region of interest" description="Disordered" evidence="1">
    <location>
        <begin position="103"/>
        <end position="122"/>
    </location>
</feature>
<keyword evidence="3" id="KW-1185">Reference proteome</keyword>
<evidence type="ECO:0000313" key="2">
    <source>
        <dbReference type="EMBL" id="CAI2377408.1"/>
    </source>
</evidence>
<dbReference type="AlphaFoldDB" id="A0AAD2D2P2"/>
<sequence length="199" mass="22634">MPQTGYRNPQSLKLLTNNYVKEKMRAERSEQTDFSFKKSPRFFKKNLSLNSGESLEKVCNESDKESIKDIRKLSISDGILECGEEEEDDDEIVLNISGSSDLDENNFESSNEGLKLSKTKSNPQQDIVSGNIVKVCPISLNKEYNSEYEDLILKSDNCEDDMGYHYYVLNADPRELNIRVTPKSLIPNLTAVFNCEKLA</sequence>
<name>A0AAD2D2P2_EUPCR</name>
<gene>
    <name evidence="2" type="ORF">ECRASSUSDP1_LOCUS18794</name>
</gene>
<dbReference type="EMBL" id="CAMPGE010019049">
    <property type="protein sequence ID" value="CAI2377408.1"/>
    <property type="molecule type" value="Genomic_DNA"/>
</dbReference>